<name>A0ABS5RN00_9MYCO</name>
<protein>
    <submittedName>
        <fullName evidence="4">PPE family protein</fullName>
    </submittedName>
</protein>
<dbReference type="SUPFAM" id="SSF140459">
    <property type="entry name" value="PE/PPE dimer-like"/>
    <property type="match status" value="1"/>
</dbReference>
<dbReference type="Gene3D" id="1.20.1260.20">
    <property type="entry name" value="PPE superfamily"/>
    <property type="match status" value="1"/>
</dbReference>
<evidence type="ECO:0000259" key="3">
    <source>
        <dbReference type="Pfam" id="PF12484"/>
    </source>
</evidence>
<keyword evidence="5" id="KW-1185">Reference proteome</keyword>
<evidence type="ECO:0000259" key="2">
    <source>
        <dbReference type="Pfam" id="PF00823"/>
    </source>
</evidence>
<sequence length="421" mass="40768">MDYGALPPEVNSLRMYTGPGSTPMMTAAAAWRGLAAEVAAAASSYETVISQLTGEEWAGPASASMAAAASPYVTWMNATAAQAEQAANQATAAAAAYEAARAATVPPAAVAANRTQLAALVSTNVLGVNTAAIAATEAHYGAMWAQDTAAMYGYAAASAAATKVTPFSEPRQTTNPGGQANQAAAVSQASGTAAINTAQSAQLMSSMPSALQSLSAPATGSAQAGSVIDFLNSILNNNALNGAAYLIGNPLYNFTNTMGTGAAFIPSSLLPSLVGYLTGGGFSAAGGSALGGSALGSGLGAVLGPAGPLSALGALGGLGSGAAGGISSAFGVSAVTPVSAGMGQASLVGSSFSAPASWATAAGPAVSPVAAQASGWAVPSESHSMAAMPPAVPGGAGRPGLNYGAPRYGFRLKVMHRPMVC</sequence>
<evidence type="ECO:0000313" key="5">
    <source>
        <dbReference type="Proteomes" id="UP001519535"/>
    </source>
</evidence>
<dbReference type="InterPro" id="IPR000030">
    <property type="entry name" value="PPE_dom"/>
</dbReference>
<reference evidence="4 5" key="1">
    <citation type="submission" date="2021-05" db="EMBL/GenBank/DDBJ databases">
        <title>Mycobacterium acidophilum sp. nov., an extremely acid-tolerant member of the genus Mycobacterium.</title>
        <authorList>
            <person name="Xia J."/>
        </authorList>
    </citation>
    <scope>NUCLEOTIDE SEQUENCE [LARGE SCALE GENOMIC DNA]</scope>
    <source>
        <strain evidence="4 5">M1</strain>
    </source>
</reference>
<accession>A0ABS5RN00</accession>
<proteinExistence type="inferred from homology"/>
<organism evidence="4 5">
    <name type="scientific">Mycolicibacter acidiphilus</name>
    <dbReference type="NCBI Taxonomy" id="2835306"/>
    <lineage>
        <taxon>Bacteria</taxon>
        <taxon>Bacillati</taxon>
        <taxon>Actinomycetota</taxon>
        <taxon>Actinomycetes</taxon>
        <taxon>Mycobacteriales</taxon>
        <taxon>Mycobacteriaceae</taxon>
        <taxon>Mycolicibacter</taxon>
    </lineage>
</organism>
<evidence type="ECO:0000313" key="4">
    <source>
        <dbReference type="EMBL" id="MBS9535670.1"/>
    </source>
</evidence>
<feature type="domain" description="PPE family C-terminal" evidence="3">
    <location>
        <begin position="339"/>
        <end position="418"/>
    </location>
</feature>
<dbReference type="InterPro" id="IPR022171">
    <property type="entry name" value="PPE_C"/>
</dbReference>
<comment type="caution">
    <text evidence="4">The sequence shown here is derived from an EMBL/GenBank/DDBJ whole genome shotgun (WGS) entry which is preliminary data.</text>
</comment>
<dbReference type="PANTHER" id="PTHR46766:SF1">
    <property type="entry name" value="GLUTAMINE-RICH PROTEIN 2"/>
    <property type="match status" value="1"/>
</dbReference>
<dbReference type="PANTHER" id="PTHR46766">
    <property type="entry name" value="GLUTAMINE-RICH PROTEIN 2"/>
    <property type="match status" value="1"/>
</dbReference>
<dbReference type="Proteomes" id="UP001519535">
    <property type="component" value="Unassembled WGS sequence"/>
</dbReference>
<dbReference type="Pfam" id="PF12484">
    <property type="entry name" value="PPE-SVP"/>
    <property type="match status" value="1"/>
</dbReference>
<dbReference type="InterPro" id="IPR038332">
    <property type="entry name" value="PPE_sf"/>
</dbReference>
<comment type="similarity">
    <text evidence="1">Belongs to the mycobacterial PPE family.</text>
</comment>
<dbReference type="EMBL" id="JAHCLR010000053">
    <property type="protein sequence ID" value="MBS9535670.1"/>
    <property type="molecule type" value="Genomic_DNA"/>
</dbReference>
<dbReference type="Pfam" id="PF00823">
    <property type="entry name" value="PPE"/>
    <property type="match status" value="1"/>
</dbReference>
<gene>
    <name evidence="4" type="ORF">KIH27_18965</name>
</gene>
<feature type="domain" description="PPE" evidence="2">
    <location>
        <begin position="2"/>
        <end position="164"/>
    </location>
</feature>
<evidence type="ECO:0000256" key="1">
    <source>
        <dbReference type="ARBA" id="ARBA00010652"/>
    </source>
</evidence>